<feature type="compositionally biased region" description="Pro residues" evidence="1">
    <location>
        <begin position="191"/>
        <end position="200"/>
    </location>
</feature>
<feature type="signal peptide" evidence="3">
    <location>
        <begin position="1"/>
        <end position="15"/>
    </location>
</feature>
<dbReference type="InterPro" id="IPR031453">
    <property type="entry name" value="TMEM119"/>
</dbReference>
<dbReference type="AlphaFoldDB" id="A0A7L1NB77"/>
<dbReference type="GO" id="GO:0030501">
    <property type="term" value="P:positive regulation of bone mineralization"/>
    <property type="evidence" value="ECO:0007669"/>
    <property type="project" value="TreeGrafter"/>
</dbReference>
<feature type="region of interest" description="Disordered" evidence="1">
    <location>
        <begin position="119"/>
        <end position="200"/>
    </location>
</feature>
<evidence type="ECO:0000313" key="4">
    <source>
        <dbReference type="EMBL" id="NXN96073.1"/>
    </source>
</evidence>
<keyword evidence="2" id="KW-1133">Transmembrane helix</keyword>
<feature type="transmembrane region" description="Helical" evidence="2">
    <location>
        <begin position="78"/>
        <end position="101"/>
    </location>
</feature>
<feature type="chain" id="PRO_5029604502" evidence="3">
    <location>
        <begin position="16"/>
        <end position="200"/>
    </location>
</feature>
<dbReference type="OrthoDB" id="8943443at2759"/>
<gene>
    <name evidence="4" type="primary">Tmem119</name>
    <name evidence="4" type="ORF">RHICYA_R05040</name>
</gene>
<sequence>MAVLLLVATVRLGSPRHLAVLPDGGGSGDGEEAAATPPARPVAPGTLPTPTATGTTVTSGSAPRGLLAGLVDFLKEHLLLVVVVGSLAFVLLFIVCAAGIVRQLHKASAYYPSSFPKKKYVDQRDKTGGPRGFGEVPEKPPEADAEEPQSDAPAATHTEPLANGALGEQNSPGEEEEKEGGSRKLSDEQPAEPPPQDPAA</sequence>
<evidence type="ECO:0000313" key="5">
    <source>
        <dbReference type="Proteomes" id="UP000565785"/>
    </source>
</evidence>
<comment type="caution">
    <text evidence="4">The sequence shown here is derived from an EMBL/GenBank/DDBJ whole genome shotgun (WGS) entry which is preliminary data.</text>
</comment>
<evidence type="ECO:0000256" key="1">
    <source>
        <dbReference type="SAM" id="MobiDB-lite"/>
    </source>
</evidence>
<keyword evidence="3" id="KW-0732">Signal</keyword>
<keyword evidence="2" id="KW-0812">Transmembrane</keyword>
<dbReference type="PANTHER" id="PTHR28645:SF1">
    <property type="entry name" value="TRANSMEMBRANE PROTEIN 119"/>
    <property type="match status" value="1"/>
</dbReference>
<keyword evidence="5" id="KW-1185">Reference proteome</keyword>
<feature type="non-terminal residue" evidence="4">
    <location>
        <position position="200"/>
    </location>
</feature>
<dbReference type="EMBL" id="VXBP01003975">
    <property type="protein sequence ID" value="NXN96073.1"/>
    <property type="molecule type" value="Genomic_DNA"/>
</dbReference>
<dbReference type="Proteomes" id="UP000565785">
    <property type="component" value="Unassembled WGS sequence"/>
</dbReference>
<name>A0A7L1NB77_RHICY</name>
<feature type="region of interest" description="Disordered" evidence="1">
    <location>
        <begin position="21"/>
        <end position="60"/>
    </location>
</feature>
<accession>A0A7L1NB77</accession>
<evidence type="ECO:0000256" key="2">
    <source>
        <dbReference type="SAM" id="Phobius"/>
    </source>
</evidence>
<organism evidence="4 5">
    <name type="scientific">Rhinopomastus cyanomelas</name>
    <name type="common">Common scimitarbill</name>
    <dbReference type="NCBI Taxonomy" id="113115"/>
    <lineage>
        <taxon>Eukaryota</taxon>
        <taxon>Metazoa</taxon>
        <taxon>Chordata</taxon>
        <taxon>Craniata</taxon>
        <taxon>Vertebrata</taxon>
        <taxon>Euteleostomi</taxon>
        <taxon>Archelosauria</taxon>
        <taxon>Archosauria</taxon>
        <taxon>Dinosauria</taxon>
        <taxon>Saurischia</taxon>
        <taxon>Theropoda</taxon>
        <taxon>Coelurosauria</taxon>
        <taxon>Aves</taxon>
        <taxon>Neognathae</taxon>
        <taxon>Neoaves</taxon>
        <taxon>Telluraves</taxon>
        <taxon>Coraciimorphae</taxon>
        <taxon>Bucerotiformes</taxon>
        <taxon>Rhinopomastidae</taxon>
        <taxon>Rhinopomastus</taxon>
    </lineage>
</organism>
<keyword evidence="2" id="KW-0472">Membrane</keyword>
<evidence type="ECO:0000256" key="3">
    <source>
        <dbReference type="SAM" id="SignalP"/>
    </source>
</evidence>
<dbReference type="GO" id="GO:0045669">
    <property type="term" value="P:positive regulation of osteoblast differentiation"/>
    <property type="evidence" value="ECO:0007669"/>
    <property type="project" value="TreeGrafter"/>
</dbReference>
<dbReference type="Pfam" id="PF15724">
    <property type="entry name" value="TMEM119"/>
    <property type="match status" value="1"/>
</dbReference>
<feature type="non-terminal residue" evidence="4">
    <location>
        <position position="1"/>
    </location>
</feature>
<feature type="compositionally biased region" description="Basic and acidic residues" evidence="1">
    <location>
        <begin position="119"/>
        <end position="128"/>
    </location>
</feature>
<dbReference type="PANTHER" id="PTHR28645">
    <property type="entry name" value="TRANSMEMBRANE PROTEIN 119"/>
    <property type="match status" value="1"/>
</dbReference>
<protein>
    <submittedName>
        <fullName evidence="4">TM119 protein</fullName>
    </submittedName>
</protein>
<reference evidence="4 5" key="1">
    <citation type="submission" date="2019-09" db="EMBL/GenBank/DDBJ databases">
        <title>Bird 10,000 Genomes (B10K) Project - Family phase.</title>
        <authorList>
            <person name="Zhang G."/>
        </authorList>
    </citation>
    <scope>NUCLEOTIDE SEQUENCE [LARGE SCALE GENOMIC DNA]</scope>
    <source>
        <strain evidence="4">B10K-DU-002-35</strain>
        <tissue evidence="4">Muscle</tissue>
    </source>
</reference>
<dbReference type="GO" id="GO:0033690">
    <property type="term" value="P:positive regulation of osteoblast proliferation"/>
    <property type="evidence" value="ECO:0007669"/>
    <property type="project" value="TreeGrafter"/>
</dbReference>
<dbReference type="GO" id="GO:0001503">
    <property type="term" value="P:ossification"/>
    <property type="evidence" value="ECO:0007669"/>
    <property type="project" value="InterPro"/>
</dbReference>
<proteinExistence type="predicted"/>
<dbReference type="GO" id="GO:0005886">
    <property type="term" value="C:plasma membrane"/>
    <property type="evidence" value="ECO:0007669"/>
    <property type="project" value="TreeGrafter"/>
</dbReference>
<feature type="compositionally biased region" description="Low complexity" evidence="1">
    <location>
        <begin position="33"/>
        <end position="60"/>
    </location>
</feature>